<evidence type="ECO:0000313" key="1">
    <source>
        <dbReference type="EMBL" id="GME74303.1"/>
    </source>
</evidence>
<protein>
    <submittedName>
        <fullName evidence="1">Unnamed protein product</fullName>
    </submittedName>
</protein>
<proteinExistence type="predicted"/>
<dbReference type="Proteomes" id="UP001165064">
    <property type="component" value="Unassembled WGS sequence"/>
</dbReference>
<sequence length="699" mass="79221">MPISYPLSPPNAVSLASQLPLEVQFVILKDVMVNFLNSRCSEEGLLSSRRETHHDMLAQFVSMLGYSTSFDTVLSMAIPELNLDNSIFSSLHFEQFAKFVITRSLQIKSLQIDPALHDDANLYNSPDIIRFLEFHCQTVVSIYQIIMQPASSEELLKHSYYVKFINHLEWSRGLFFPLYHSGLLSQLHRLRKLLIPLRDQGDITMLNDIIKASWFRASTKLILKVESEETSDAVYCLSKLSDIIQRNEKLDITLDIDLTLFSHLVIDALSQLILHPIPISNMEFYAESNDYIQPVTALLNKVTNTKRISLVPDDTMDISNIIFSNESLSTLQLIDLSSPSEFVFHDLHSLKHLDLINCSISWQAMSKLPENLEVLDFDCVALTGNGLDCTLPLQLRKLNIFGNPSFSALPVILNASELHDLDVVIIYLDPAIVNPYYISEEDPVVEKNISNTFTITQLQDFISQLPSSLSSFEITSKGYLRVDFDSYSLCCPDKLSFSHFTNLKKLKFDFLNHTPSFDVSIFPDSLETLDFTSSKNLTGLFPSNLITLSVDLGSYDESLTYFLNTITNLTNLVTLRTRIPEYQPVDLRGVKFPPHLCSFELDLNLSYDSDMDGSDPTKEIAPYIVLDEIPLNYFRLPQADSRHIIVVDGSKGENIESMKRQIHGLSSECGWVQYSRLDDSETDPILDSLHTLFDICGLI</sequence>
<gene>
    <name evidence="1" type="ORF">Amon02_000172000</name>
</gene>
<comment type="caution">
    <text evidence="1">The sequence shown here is derived from an EMBL/GenBank/DDBJ whole genome shotgun (WGS) entry which is preliminary data.</text>
</comment>
<evidence type="ECO:0000313" key="2">
    <source>
        <dbReference type="Proteomes" id="UP001165064"/>
    </source>
</evidence>
<dbReference type="EMBL" id="BSXS01000891">
    <property type="protein sequence ID" value="GME74303.1"/>
    <property type="molecule type" value="Genomic_DNA"/>
</dbReference>
<organism evidence="1 2">
    <name type="scientific">Ambrosiozyma monospora</name>
    <name type="common">Yeast</name>
    <name type="synonym">Endomycopsis monosporus</name>
    <dbReference type="NCBI Taxonomy" id="43982"/>
    <lineage>
        <taxon>Eukaryota</taxon>
        <taxon>Fungi</taxon>
        <taxon>Dikarya</taxon>
        <taxon>Ascomycota</taxon>
        <taxon>Saccharomycotina</taxon>
        <taxon>Pichiomycetes</taxon>
        <taxon>Pichiales</taxon>
        <taxon>Pichiaceae</taxon>
        <taxon>Ambrosiozyma</taxon>
    </lineage>
</organism>
<name>A0ACB5SW35_AMBMO</name>
<reference evidence="1" key="1">
    <citation type="submission" date="2023-04" db="EMBL/GenBank/DDBJ databases">
        <title>Ambrosiozyma monospora NBRC 10751.</title>
        <authorList>
            <person name="Ichikawa N."/>
            <person name="Sato H."/>
            <person name="Tonouchi N."/>
        </authorList>
    </citation>
    <scope>NUCLEOTIDE SEQUENCE</scope>
    <source>
        <strain evidence="1">NBRC 10751</strain>
    </source>
</reference>
<keyword evidence="2" id="KW-1185">Reference proteome</keyword>
<accession>A0ACB5SW35</accession>